<evidence type="ECO:0000313" key="3">
    <source>
        <dbReference type="Proteomes" id="UP001333110"/>
    </source>
</evidence>
<gene>
    <name evidence="2" type="ORF">QYF61_004983</name>
</gene>
<protein>
    <submittedName>
        <fullName evidence="2">Uncharacterized protein</fullName>
    </submittedName>
</protein>
<feature type="compositionally biased region" description="Basic residues" evidence="1">
    <location>
        <begin position="1"/>
        <end position="10"/>
    </location>
</feature>
<feature type="non-terminal residue" evidence="2">
    <location>
        <position position="5329"/>
    </location>
</feature>
<reference evidence="2 3" key="1">
    <citation type="journal article" date="2023" name="J. Hered.">
        <title>Chromosome-level genome of the wood stork (Mycteria americana) provides insight into avian chromosome evolution.</title>
        <authorList>
            <person name="Flamio R. Jr."/>
            <person name="Ramstad K.M."/>
        </authorList>
    </citation>
    <scope>NUCLEOTIDE SEQUENCE [LARGE SCALE GENOMIC DNA]</scope>
    <source>
        <strain evidence="2">JAX WOST 10</strain>
    </source>
</reference>
<organism evidence="2 3">
    <name type="scientific">Mycteria americana</name>
    <name type="common">Wood stork</name>
    <dbReference type="NCBI Taxonomy" id="33587"/>
    <lineage>
        <taxon>Eukaryota</taxon>
        <taxon>Metazoa</taxon>
        <taxon>Chordata</taxon>
        <taxon>Craniata</taxon>
        <taxon>Vertebrata</taxon>
        <taxon>Euteleostomi</taxon>
        <taxon>Archelosauria</taxon>
        <taxon>Archosauria</taxon>
        <taxon>Dinosauria</taxon>
        <taxon>Saurischia</taxon>
        <taxon>Theropoda</taxon>
        <taxon>Coelurosauria</taxon>
        <taxon>Aves</taxon>
        <taxon>Neognathae</taxon>
        <taxon>Neoaves</taxon>
        <taxon>Aequornithes</taxon>
        <taxon>Ciconiiformes</taxon>
        <taxon>Ciconiidae</taxon>
        <taxon>Mycteria</taxon>
    </lineage>
</organism>
<feature type="region of interest" description="Disordered" evidence="1">
    <location>
        <begin position="5277"/>
        <end position="5297"/>
    </location>
</feature>
<evidence type="ECO:0000256" key="1">
    <source>
        <dbReference type="SAM" id="MobiDB-lite"/>
    </source>
</evidence>
<evidence type="ECO:0000313" key="2">
    <source>
        <dbReference type="EMBL" id="KAK4829493.1"/>
    </source>
</evidence>
<accession>A0AAN7PQ28</accession>
<proteinExistence type="predicted"/>
<dbReference type="EMBL" id="JAUNZN010000001">
    <property type="protein sequence ID" value="KAK4829493.1"/>
    <property type="molecule type" value="Genomic_DNA"/>
</dbReference>
<keyword evidence="3" id="KW-1185">Reference proteome</keyword>
<feature type="region of interest" description="Disordered" evidence="1">
    <location>
        <begin position="1"/>
        <end position="20"/>
    </location>
</feature>
<dbReference type="PANTHER" id="PTHR33332">
    <property type="entry name" value="REVERSE TRANSCRIPTASE DOMAIN-CONTAINING PROTEIN"/>
    <property type="match status" value="1"/>
</dbReference>
<comment type="caution">
    <text evidence="2">The sequence shown here is derived from an EMBL/GenBank/DDBJ whole genome shotgun (WGS) entry which is preliminary data.</text>
</comment>
<dbReference type="Proteomes" id="UP001333110">
    <property type="component" value="Unassembled WGS sequence"/>
</dbReference>
<name>A0AAN7PQ28_MYCAM</name>
<sequence>MRFNKAKRRLPPLGRDNPVQRYRLGEERLASCPAEKAPGVSADSRLNASRQRAQVAKTANSILACTRNSVASRSRGSDRPPVLGTGERHIGKPPVVWDLPCKPGLLIKDGEWLGKLLRQLPRYSRDLGRLDRWAQASCMRFNKAKRRLPPLGRDNPVQRYRLGEERLASCPAEKAPGVSADSRLNASRQRAQVAKTANSILACTRNSVASRSRGSDRPPVLGTGERHIGKPPVVWDLPCKPGLLIKDGEWLGKLLRQLPRYSRDLGRLDRWAQASCMRFNKAKRRLPPLGRDNPVQRYRLGEERLASCPAEKAPGVSADSRLNASRQRAQVAKTANSILACTRNSVASRSRGSDRPPVLGTGERHIGKPPVVWDLPCKPGLLIKDGEWLGKLLRQLPRYSRDLGRLDRWAQASCMRFNKAKRRLPPLGRDNPVQRYRLGEERLASCPAEKAPGVSADSRLNASRQRAQVAKTANSILACTRNSVASRSRGSDRPPVLGTGERHIGKPPVVWDLPCKPGLLIKDGEWLGKLLRQLPRYSWDLGRLDRWAQASCMRFNKAKRRLPPLGRDNPVQRYRLGEERLASCPAEKAPGVSADSRLNASRQRAQVAKRANSILACTRNSVASRSRGSDRPPVLGTGERHIGKPPVVWDLPCKPGLLIKDGEWLGKLLRQLPRYSRDLGRLDRWAQASCMRFNKAKRRLPPLGRDNPVQRYRLGEERLESCPAEKAPGVSADSRLNASRQRAQVAKTANSILACTRNSVASRSRGSDRPPVLGTGERHIGKPPVVWDLPCKPGLLIKDGEWLGKLLRQLPRYSRDLGRLDRWAQASCMRFNKAKRRLPPLGRDNPVQRYRLGEERLESCPAEKAPGVSADSRLNASRQRAQVAKTANSILACTRNSVASRSRGSDRPPVLGTGERHIGKPPVVWDLPCKPGLLIKDGEWLGKLLRQLPRYSRDLGRLDRWAQASCMRFNKAKRRLPPLGRDNPVQRYRLGEERLESCPAEKAPGVSADSRLNASRQRAQVAKTANSILACTRNSVASRSRGSDRPPVLGTGERHIGKPPVVWDLPCKPGLLIKDGEWLGKLLRQLPRYSRDLGRLDRWAQASCMRFNKAKRRLPPLGRDNPVQRYRLGEERLESCPAEKAPGVSADSRLNASRQRAQVAKTANSILACTRNSVASRSRGSDRPPVLGTGERHIGKPPVVWDLPCKPGLLIKDGEWLGKLLRQLPRYSRDLGRLDRWAQASCMRFNKAKRRLPPLGRDNPVQRYRLGEERLASCPAEKAPGVSADSRLNASRQRAQVAKTANSILACTRNSVASRSRGSDRPPVLGTGERHIGKPPVVWDLPCKPGLLIKDGEWLGKLLRQLPRYSRDLGRLDRWAQASCMRFNKAKRRLPPLGRDNPVQRYRLGEERLESCPAEKAPGVSADSRLNASRQRAQVAKTANSILACTRNSVASRSRGSDRPPVLGTGERHIGKPPVVWDLPCKPGLLIKDGEWLGKLLRQLPRYSRDLGRLDRWAQASCMRFNKAKRRLPPLGRDNPVQRYGLGEERLESCPAEKAPGVSADSRLNASRQRAQVAKRANSILACTRNSVASRSRGSDRPPVLGTGERHIGKPPVVWDLPCKPGLLIKDGEWLGKLLRQLPRYSRDLGRLDRWAQASCMRFNKAKRRLPPLGRDNPVQRYGLGEERLESCPAEKAPGVSADSRLNASRQRAQVAKRANSILACTRNSVASRSRGSDRPPVLGTGERHIGKPPVVWDLPCKPGLLIKDGEWLGKLLRQLPRYSRDLGRLDRWAQASCMRFNKAKRRLPPLGRDNPVQRYGLGEERLESCPAEKAPGVSADSRLNASRQRAQVAKRANSILACTRNSVASRSRGSDRPPVLGTGERHIGKPPVVWDLPCKPGLLIKDGEWLGKLLRQLPRYSRDLGRLDRWAQASCMRFNKAKRRLPPLGRDNPVQRYGLGEERLESCPAEKAPGVSADSRLNASRQRAQVAKRANSILACTRNSVASRSRGSDRPPVLGTGERHIGKPPVVWDLPCKPGLLIKDGEWLGKLLRQLPRYSRDLGRLDRWAQASCMRFNKAKRRLPPLGRDNPVQRYGLGEERLESCPAEKAPGVSADSRLNASRQRAQVAKRANSILACTRNSVASRSRGSDRPPVLGTGERHIGKPPVVWDLPCKPGLLIKDGEWLGKLLRQLPRYSRDLGRLDRWAQASCMRFNKAKRRLPPLGRDNPVQRYGLGEERLESCPAEKAPGVSADSRLNASRQRAQVAKRANSILACTRNSVASRSRGSDRPPVLGTGERHIGKPPVVWDLPCKPGLLIKDGEWLGKLLRQLPRYSRDLGRLDRWAQASCMRFNKAKRRLPPLGRDNPVQRYGLGEERLESCPAEKAPGVSADSRLNASRQRAQVAKRANSILACTRNSVASRSRGSDRPPVLGTGERHIGKPPVVWDLPCKPGLLIKDGEWLGKLLRQLPRYSRDLGRLDRWAQASCMRFNKAKRRLPPLGRDNPVQRYGLGEERLESCPAEKAPGVSADSRLNASRQRAQVAKRANSILACTRNSVASRSRGSDRPPVLGTGERHIGKPPVVWDLPCKPGLLIKDGEWLGKLLRQLPRYSRDLGRLDRWAQASCMRFNKAKCRLPPLGRDNPVQRYGLGEERLESCPAEKAPGVSADSRLNASRQRAQVAKRANSILACTRNSVASRSRGSDRPPVLGTGERHIGKPPVVWDLPCKPGLLIKDGEWLGKLLRQLPRYSRDLGRLDRWAQASCMRFNKAKCRLPPLGRDNPVQRYGLGEERLESCPAEKAPGVSADSRLNASRQRAQVAKRANSILACTRNSVASRSRGSDRPPVLGTGERHIGKPPLVWDLPCKPGLLIKDGEWLGKLLRQLPRYSRDLGRLDRWAQASCMRFNKAKRRLPPLGRDNPVQRYGLGEERLESCPAEKAPGVSADSRLNASRQRAQVAKRANSILACTRNSVASRSRGSDRPPVLGTGERHIGKPPVVWDLPCKPGLLIKDGEWLGKLLRQLPRYSRDLGRLDRWAQASCMRFNKAKRRLPPLGRDNPVQRYGLGEERLESCPAEKAPGVSADSRLNASWQRAQVAKRANSILACTRNSVASRSRGSDRPPVLGTGERHIGKPPVVWDLPCKPGLLIKDGEWLGKLLRQLPRYSRDLGRLDRWAQASCMRFNKAKRRLPPLGRDNPVQRYGLGEERLESCPAEKAPGVSADSRLNASRQRAQVAKRANSILACTRNSVASRSRGSDRPPVLGTGERHIGKPPVVWDLPCKPGLLIKDGEWLGKLLRQLPRYSRDLGRLDRWAQASCMRFNKAKRRLPPLGRDNPVQRYGLGEERLESCPAEKAPGVSADSRLNASRQRAQVAKRANSILACTRNSVASRSRGSDRPPVLGTGERHIGKPPVVWDLPCKPGLLIKDGEWLGKLLRQLPRYSRDLGRLDRWAQASCMRFNKAKCRLPPLGRDNPVQRYGLGEERLESCPAEKAPGVSADSRLNASRQRAQVAKRANSILACTRNSVASRSRGSDRPPVLGTGERHIGKPPVVWDLPCKPGLLIKDGEWLGKLLRQLPRYSRDLGRLDRWAQASCMRFNKAKRRLPPLGRDNPVQRYGLGEERLESCPAEKAPGVSADSRLNASRQRAQVAKRANSILACTRNSVASRSRGSDRPPVLGTGERHIGKPPVVWDLPCKPGLLIKDGEWLGKLLRQLPRYSRDLGRLDRWAQASCMRFNKAKCRLPPLGRDNPVQRYGLGEERLESCPAEKAPGVSADSRLNASRQRAQVAKRANSILACTRNSVASRSRGSDRPPVLGTGERHIGKPPVVWDLPCKPGLLIKDGEWLGKLLRQLPRYSRDLGRLDRWAQASCMRFNKAKCWLPPLGRDNPVQRYGLGEERLESCPAEKAPGVSADSRLNASRQRAQVAKRANSILACTRNSVASRSRGSDRPPVLGTGERHIGKPPVVWDLPCKPGLLIKDGEWLGKLLRQLPRYSRDLGRLDRWAQASCMRFNKAKRRLPPLGRDNPVQRYGLGEERLESCPAEKAPGVSADSRLNASRQRAQVAKRANSILACTRNSVASRSRGSDRPPVLGTGERHIGKPPVVWDLPCKPGLLIKDGEWLGKLLRQLPRYSRDLGRLDRWAQASCMRFNKAKRRLPPLGRDNPVQRYGLGEERLESCPAEKAPGVSADSRLNASRQRAQVAKRANSILACTRNSVASRSRGSDRPPVLGTGERHIGKPPLVWDLPCKPGLLIKDGEWLGKLLRQLPRYSRDLGRLDRWAQASCMRFNKAKRRLPPLGRDNPVQRYGLGEERLESCPAEKAPGVSADSRLNASRQRAQVAKTANSILACTRNSVASRRRGSDRPPVLGTGERHIGKPPVVWDLPCKPGLLIKDGEWLGKLLRQLPRYSRDLGRLDRWAQASCMRFNKAKRRLPPLGRDNPVQRYGLGEERLESCLAEKAPGVSADSRLNASRQRAQVAKRANSILACTRNSVASRSRGSDRPPVLGTGERHIGKPPVVWDLPCKPGLLIKDGEWLGKLLRQLPRYSRDLGRLDRWAQASCMRFNKAKRRLPPLGRDNPVQRYGLGEERLESCPAEKAPGVSADSRLNASRQRAQVAKRANSILACTRNSVASRSRGSDRPPVLGTGERHIGKPPVVWDLPCKPGLLIKDGEWLGKLLRQLPRYSRDLGRLDRWAQASCMRFNKAKRRLPPLGRDNPVQRYGLGEERLESCPAEKAPGVSADSRLNASRQRAQVAKRANSILACTRNSVASRSRGSDRPPVLGTGERHIGKPPVVWDLPCKPGLLIKDGEWLGKLLRQLPRYSRDLGRLDRWAQASCMRFNKAKRRLPPLGRDNPVQRYGLGEERLESCPAEKAPGVSADSRLNASRQRAQVAKRANSILACTRNSVASRSRGSDRPPVLGTGERHIGKPPLVWDLPCKPGLLIKDGEWLGKLLRQLPRYSRDLGRLDRWAQASCMRFNKAKRRLPPLGRDNPVQRYGLGEERLESCPAEKAPGVSADSRLNASRQRAQVAKRANSILACTRNSVASRRRGSDRPPVLGTGERHIGKPPLVWDLPCKPGLLIKDGEWLGKLLRQLPRYSRDLGRLDRWAQASCMRFNKAKRRLPPLGRDNPVQRYGLGEERLESCPAEKAPGVSADSRLNASRQRAQVAKRANSILACTRNSVASRSRGSDRPPVLGTGERHIGKPPVVWDLPCKPGLLIKDGEWLGKLLRQLPRYSRDLGRLDRWAQASCMRFNKAKRRLPPLGRDNPVQRYGLGEERLESCPAEKAPGVSADSRLNASRQRAQVAKRANSILACTRNSVASRSRGSDRPPVLGT</sequence>